<dbReference type="SUPFAM" id="SSF53850">
    <property type="entry name" value="Periplasmic binding protein-like II"/>
    <property type="match status" value="1"/>
</dbReference>
<accession>A0A401JCY8</accession>
<dbReference type="EMBL" id="BGOW01000013">
    <property type="protein sequence ID" value="GBL45535.1"/>
    <property type="molecule type" value="Genomic_DNA"/>
</dbReference>
<evidence type="ECO:0000313" key="2">
    <source>
        <dbReference type="Proteomes" id="UP000286806"/>
    </source>
</evidence>
<keyword evidence="2" id="KW-1185">Reference proteome</keyword>
<gene>
    <name evidence="1" type="ORF">SFMTTN_1345</name>
</gene>
<comment type="caution">
    <text evidence="1">The sequence shown here is derived from an EMBL/GenBank/DDBJ whole genome shotgun (WGS) entry which is preliminary data.</text>
</comment>
<sequence>MIVQATQSKLSMGKSELAAIYRRKRNYWEDGTKIQPVNLPADNPTRRAFSKAVLGYAPEELEQYWNDRYFHGVLPPYVLSSEEAVLRFVAETPGAIGYVPYCDADKRVTVVLVISAKGHVGGSAADIACPK</sequence>
<dbReference type="Gene3D" id="3.40.190.10">
    <property type="entry name" value="Periplasmic binding protein-like II"/>
    <property type="match status" value="1"/>
</dbReference>
<evidence type="ECO:0000313" key="1">
    <source>
        <dbReference type="EMBL" id="GBL45535.1"/>
    </source>
</evidence>
<protein>
    <submittedName>
        <fullName evidence="1">Uncharacterized protein</fullName>
    </submittedName>
</protein>
<reference evidence="1 2" key="1">
    <citation type="journal article" date="2019" name="Front. Microbiol.">
        <title>Genomes of Neutrophilic Sulfur-Oxidizing Chemolithoautotrophs Representing 9 Proteobacterial Species From 8 Genera.</title>
        <authorList>
            <person name="Watanabe T."/>
            <person name="Kojima H."/>
            <person name="Umezawa K."/>
            <person name="Hori C."/>
            <person name="Takasuka T.E."/>
            <person name="Kato Y."/>
            <person name="Fukui M."/>
        </authorList>
    </citation>
    <scope>NUCLEOTIDE SEQUENCE [LARGE SCALE GENOMIC DNA]</scope>
    <source>
        <strain evidence="1 2">TTN</strain>
    </source>
</reference>
<dbReference type="Proteomes" id="UP000286806">
    <property type="component" value="Unassembled WGS sequence"/>
</dbReference>
<organism evidence="1 2">
    <name type="scientific">Sulfuriferula multivorans</name>
    <dbReference type="NCBI Taxonomy" id="1559896"/>
    <lineage>
        <taxon>Bacteria</taxon>
        <taxon>Pseudomonadati</taxon>
        <taxon>Pseudomonadota</taxon>
        <taxon>Betaproteobacteria</taxon>
        <taxon>Nitrosomonadales</taxon>
        <taxon>Sulfuricellaceae</taxon>
        <taxon>Sulfuriferula</taxon>
    </lineage>
</organism>
<dbReference type="RefSeq" id="WP_189836317.1">
    <property type="nucleotide sequence ID" value="NZ_BGOW01000013.1"/>
</dbReference>
<proteinExistence type="predicted"/>
<name>A0A401JCY8_9PROT</name>
<dbReference type="AlphaFoldDB" id="A0A401JCY8"/>